<reference evidence="1" key="1">
    <citation type="submission" date="2020-05" db="EMBL/GenBank/DDBJ databases">
        <authorList>
            <person name="Chiriac C."/>
            <person name="Salcher M."/>
            <person name="Ghai R."/>
            <person name="Kavagutti S V."/>
        </authorList>
    </citation>
    <scope>NUCLEOTIDE SEQUENCE</scope>
</reference>
<organism evidence="1">
    <name type="scientific">freshwater metagenome</name>
    <dbReference type="NCBI Taxonomy" id="449393"/>
    <lineage>
        <taxon>unclassified sequences</taxon>
        <taxon>metagenomes</taxon>
        <taxon>ecological metagenomes</taxon>
    </lineage>
</organism>
<name>A0A6J7A5D6_9ZZZZ</name>
<dbReference type="AlphaFoldDB" id="A0A6J7A5D6"/>
<proteinExistence type="predicted"/>
<accession>A0A6J7A5D6</accession>
<evidence type="ECO:0000313" key="2">
    <source>
        <dbReference type="EMBL" id="CAB5069455.1"/>
    </source>
</evidence>
<protein>
    <submittedName>
        <fullName evidence="1">Unannotated protein</fullName>
    </submittedName>
</protein>
<sequence length="144" mass="14383">MVGGTVVVGGVVVGAELVVDSLIPTEAFSFDGSSDPPELRALATTRSAQATEIPTFQPVSFRLVQRRMSPTGKQKNRPGTIAHQVWYHGEGVFISEGAVGSVGAFVSQAVAASGAAEAGASNCCVASAGAVHTGGEVGELVGAG</sequence>
<evidence type="ECO:0000313" key="1">
    <source>
        <dbReference type="EMBL" id="CAB4828003.1"/>
    </source>
</evidence>
<gene>
    <name evidence="1" type="ORF">UFOPK3046_02155</name>
    <name evidence="2" type="ORF">UFOPK4354_02116</name>
</gene>
<dbReference type="EMBL" id="CAFBQW010000365">
    <property type="protein sequence ID" value="CAB5069455.1"/>
    <property type="molecule type" value="Genomic_DNA"/>
</dbReference>
<dbReference type="EMBL" id="CAFAAQ010000312">
    <property type="protein sequence ID" value="CAB4828003.1"/>
    <property type="molecule type" value="Genomic_DNA"/>
</dbReference>